<evidence type="ECO:0000256" key="1">
    <source>
        <dbReference type="ARBA" id="ARBA00004141"/>
    </source>
</evidence>
<dbReference type="InterPro" id="IPR002549">
    <property type="entry name" value="AI-2E-like"/>
</dbReference>
<evidence type="ECO:0000256" key="4">
    <source>
        <dbReference type="ARBA" id="ARBA00022989"/>
    </source>
</evidence>
<dbReference type="EMBL" id="JAARWN010000001">
    <property type="protein sequence ID" value="MBC1935564.1"/>
    <property type="molecule type" value="Genomic_DNA"/>
</dbReference>
<organism evidence="7 8">
    <name type="scientific">Listeria grandensis</name>
    <dbReference type="NCBI Taxonomy" id="1494963"/>
    <lineage>
        <taxon>Bacteria</taxon>
        <taxon>Bacillati</taxon>
        <taxon>Bacillota</taxon>
        <taxon>Bacilli</taxon>
        <taxon>Bacillales</taxon>
        <taxon>Listeriaceae</taxon>
        <taxon>Listeria</taxon>
    </lineage>
</organism>
<feature type="transmembrane region" description="Helical" evidence="6">
    <location>
        <begin position="69"/>
        <end position="86"/>
    </location>
</feature>
<proteinExistence type="inferred from homology"/>
<feature type="transmembrane region" description="Helical" evidence="6">
    <location>
        <begin position="238"/>
        <end position="263"/>
    </location>
</feature>
<dbReference type="GO" id="GO:0016020">
    <property type="term" value="C:membrane"/>
    <property type="evidence" value="ECO:0007669"/>
    <property type="project" value="UniProtKB-SubCell"/>
</dbReference>
<comment type="subcellular location">
    <subcellularLocation>
        <location evidence="1">Membrane</location>
        <topology evidence="1">Multi-pass membrane protein</topology>
    </subcellularLocation>
</comment>
<name>A0A7X0Y2A6_9LIST</name>
<dbReference type="Proteomes" id="UP000535908">
    <property type="component" value="Unassembled WGS sequence"/>
</dbReference>
<evidence type="ECO:0000313" key="7">
    <source>
        <dbReference type="EMBL" id="MBC1935564.1"/>
    </source>
</evidence>
<dbReference type="Pfam" id="PF01594">
    <property type="entry name" value="AI-2E_transport"/>
    <property type="match status" value="1"/>
</dbReference>
<feature type="transmembrane region" description="Helical" evidence="6">
    <location>
        <begin position="269"/>
        <end position="288"/>
    </location>
</feature>
<evidence type="ECO:0000256" key="3">
    <source>
        <dbReference type="ARBA" id="ARBA00022692"/>
    </source>
</evidence>
<feature type="transmembrane region" description="Helical" evidence="6">
    <location>
        <begin position="207"/>
        <end position="226"/>
    </location>
</feature>
<dbReference type="PANTHER" id="PTHR21716:SF62">
    <property type="entry name" value="TRANSPORT PROTEIN YDBI-RELATED"/>
    <property type="match status" value="1"/>
</dbReference>
<evidence type="ECO:0000256" key="6">
    <source>
        <dbReference type="SAM" id="Phobius"/>
    </source>
</evidence>
<gene>
    <name evidence="7" type="ORF">HCA69_04240</name>
</gene>
<keyword evidence="3 6" id="KW-0812">Transmembrane</keyword>
<reference evidence="7 8" key="1">
    <citation type="submission" date="2020-03" db="EMBL/GenBank/DDBJ databases">
        <title>Soil Listeria distribution.</title>
        <authorList>
            <person name="Liao J."/>
            <person name="Wiedmann M."/>
        </authorList>
    </citation>
    <scope>NUCLEOTIDE SEQUENCE [LARGE SCALE GENOMIC DNA]</scope>
    <source>
        <strain evidence="7 8">FSL L7-0741</strain>
    </source>
</reference>
<keyword evidence="4 6" id="KW-1133">Transmembrane helix</keyword>
<feature type="transmembrane region" description="Helical" evidence="6">
    <location>
        <begin position="139"/>
        <end position="164"/>
    </location>
</feature>
<dbReference type="GO" id="GO:0055085">
    <property type="term" value="P:transmembrane transport"/>
    <property type="evidence" value="ECO:0007669"/>
    <property type="project" value="TreeGrafter"/>
</dbReference>
<sequence length="355" mass="39867">MGVCSLEELWEKFKVNTGLQRLLIFALLIFVLYLVRSMIDLILLTFIFTFLITRLEKVILRWVKVPRKLIVIVLYILIVIFLYFAFTHYLPIIIGQIVSTFNGVMKFYNNPGNNDFIKYVMSLFNDSNVKAYINSGLKFIIGSLSGIGSIGISFFMALILSLFFSLEQERVVHFSSKFLTSKIGPVFREIAYFGKKFVGTFGVVLEAQFLIAIVNTVLTTIALIAMGFPQVLTLSTMVFLLGLIPVAGVIISCIPLSIIAYSVGGLTDVIVILITIVIVHAVETYILNPKLMSSKTDLPVFYTFIILIFSEHFFGVWGLIVGIPVVVFLFDVLGVRGNEAEINNRTFLGFKKKKS</sequence>
<keyword evidence="5 6" id="KW-0472">Membrane</keyword>
<feature type="transmembrane region" description="Helical" evidence="6">
    <location>
        <begin position="300"/>
        <end position="330"/>
    </location>
</feature>
<dbReference type="AlphaFoldDB" id="A0A7X0Y2A6"/>
<feature type="transmembrane region" description="Helical" evidence="6">
    <location>
        <begin position="22"/>
        <end position="48"/>
    </location>
</feature>
<protein>
    <submittedName>
        <fullName evidence="7">AI-2E family transporter</fullName>
    </submittedName>
</protein>
<comment type="caution">
    <text evidence="7">The sequence shown here is derived from an EMBL/GenBank/DDBJ whole genome shotgun (WGS) entry which is preliminary data.</text>
</comment>
<evidence type="ECO:0000256" key="2">
    <source>
        <dbReference type="ARBA" id="ARBA00009773"/>
    </source>
</evidence>
<evidence type="ECO:0000313" key="8">
    <source>
        <dbReference type="Proteomes" id="UP000535908"/>
    </source>
</evidence>
<accession>A0A7X0Y2A6</accession>
<evidence type="ECO:0000256" key="5">
    <source>
        <dbReference type="ARBA" id="ARBA00023136"/>
    </source>
</evidence>
<comment type="similarity">
    <text evidence="2">Belongs to the autoinducer-2 exporter (AI-2E) (TC 2.A.86) family.</text>
</comment>
<dbReference type="PANTHER" id="PTHR21716">
    <property type="entry name" value="TRANSMEMBRANE PROTEIN"/>
    <property type="match status" value="1"/>
</dbReference>